<organism evidence="3 4">
    <name type="scientific">Colletotrichum melonis</name>
    <dbReference type="NCBI Taxonomy" id="1209925"/>
    <lineage>
        <taxon>Eukaryota</taxon>
        <taxon>Fungi</taxon>
        <taxon>Dikarya</taxon>
        <taxon>Ascomycota</taxon>
        <taxon>Pezizomycotina</taxon>
        <taxon>Sordariomycetes</taxon>
        <taxon>Hypocreomycetidae</taxon>
        <taxon>Glomerellales</taxon>
        <taxon>Glomerellaceae</taxon>
        <taxon>Colletotrichum</taxon>
        <taxon>Colletotrichum acutatum species complex</taxon>
    </lineage>
</organism>
<evidence type="ECO:0000313" key="4">
    <source>
        <dbReference type="Proteomes" id="UP001239795"/>
    </source>
</evidence>
<dbReference type="AlphaFoldDB" id="A0AAI9UIU5"/>
<keyword evidence="2" id="KW-0812">Transmembrane</keyword>
<keyword evidence="2" id="KW-1133">Transmembrane helix</keyword>
<reference evidence="3 4" key="1">
    <citation type="submission" date="2016-10" db="EMBL/GenBank/DDBJ databases">
        <title>The genome sequence of Colletotrichum fioriniae PJ7.</title>
        <authorList>
            <person name="Baroncelli R."/>
        </authorList>
    </citation>
    <scope>NUCLEOTIDE SEQUENCE [LARGE SCALE GENOMIC DNA]</scope>
    <source>
        <strain evidence="3">Col 31</strain>
    </source>
</reference>
<name>A0AAI9UIU5_9PEZI</name>
<feature type="compositionally biased region" description="Polar residues" evidence="1">
    <location>
        <begin position="116"/>
        <end position="125"/>
    </location>
</feature>
<dbReference type="Proteomes" id="UP001239795">
    <property type="component" value="Unassembled WGS sequence"/>
</dbReference>
<feature type="region of interest" description="Disordered" evidence="1">
    <location>
        <begin position="116"/>
        <end position="139"/>
    </location>
</feature>
<sequence length="161" mass="16759">MERCGAVASSDDGTDRVTELALPHVDQINSLVAAFQDDQPHPIPHTTLHFVCPSWPGSRGLLSLVVALAAALSLGIDWLTLSTLGICLVPAVAAAATAAAAVAGLRTIRCSSQHSTMTSKVSSNPRLALQTPKKEGPSVSPVFKFKRGYYATAVPTLDSPG</sequence>
<dbReference type="EMBL" id="MLGG01000013">
    <property type="protein sequence ID" value="KAK1459268.1"/>
    <property type="molecule type" value="Genomic_DNA"/>
</dbReference>
<accession>A0AAI9UIU5</accession>
<evidence type="ECO:0000313" key="3">
    <source>
        <dbReference type="EMBL" id="KAK1459268.1"/>
    </source>
</evidence>
<gene>
    <name evidence="3" type="ORF">CMEL01_02267</name>
</gene>
<evidence type="ECO:0000256" key="2">
    <source>
        <dbReference type="SAM" id="Phobius"/>
    </source>
</evidence>
<proteinExistence type="predicted"/>
<keyword evidence="4" id="KW-1185">Reference proteome</keyword>
<protein>
    <submittedName>
        <fullName evidence="3">Uncharacterized protein</fullName>
    </submittedName>
</protein>
<evidence type="ECO:0000256" key="1">
    <source>
        <dbReference type="SAM" id="MobiDB-lite"/>
    </source>
</evidence>
<keyword evidence="2" id="KW-0472">Membrane</keyword>
<comment type="caution">
    <text evidence="3">The sequence shown here is derived from an EMBL/GenBank/DDBJ whole genome shotgun (WGS) entry which is preliminary data.</text>
</comment>
<feature type="transmembrane region" description="Helical" evidence="2">
    <location>
        <begin position="60"/>
        <end position="76"/>
    </location>
</feature>
<feature type="transmembrane region" description="Helical" evidence="2">
    <location>
        <begin position="82"/>
        <end position="105"/>
    </location>
</feature>